<feature type="transmembrane region" description="Helical" evidence="1">
    <location>
        <begin position="71"/>
        <end position="89"/>
    </location>
</feature>
<dbReference type="EMBL" id="CP111025">
    <property type="protein sequence ID" value="WAR25162.1"/>
    <property type="molecule type" value="Genomic_DNA"/>
</dbReference>
<feature type="transmembrane region" description="Helical" evidence="1">
    <location>
        <begin position="101"/>
        <end position="134"/>
    </location>
</feature>
<keyword evidence="1" id="KW-0812">Transmembrane</keyword>
<feature type="transmembrane region" description="Helical" evidence="1">
    <location>
        <begin position="146"/>
        <end position="164"/>
    </location>
</feature>
<accession>A0ABY7FSM8</accession>
<reference evidence="2" key="1">
    <citation type="submission" date="2022-11" db="EMBL/GenBank/DDBJ databases">
        <title>Centuries of genome instability and evolution in soft-shell clam transmissible cancer (bioRxiv).</title>
        <authorList>
            <person name="Hart S.F.M."/>
            <person name="Yonemitsu M.A."/>
            <person name="Giersch R.M."/>
            <person name="Beal B.F."/>
            <person name="Arriagada G."/>
            <person name="Davis B.W."/>
            <person name="Ostrander E.A."/>
            <person name="Goff S.P."/>
            <person name="Metzger M.J."/>
        </authorList>
    </citation>
    <scope>NUCLEOTIDE SEQUENCE</scope>
    <source>
        <strain evidence="2">MELC-2E11</strain>
        <tissue evidence="2">Siphon/mantle</tissue>
    </source>
</reference>
<name>A0ABY7FSM8_MYAAR</name>
<organism evidence="2 3">
    <name type="scientific">Mya arenaria</name>
    <name type="common">Soft-shell clam</name>
    <dbReference type="NCBI Taxonomy" id="6604"/>
    <lineage>
        <taxon>Eukaryota</taxon>
        <taxon>Metazoa</taxon>
        <taxon>Spiralia</taxon>
        <taxon>Lophotrochozoa</taxon>
        <taxon>Mollusca</taxon>
        <taxon>Bivalvia</taxon>
        <taxon>Autobranchia</taxon>
        <taxon>Heteroconchia</taxon>
        <taxon>Euheterodonta</taxon>
        <taxon>Imparidentia</taxon>
        <taxon>Neoheterodontei</taxon>
        <taxon>Myida</taxon>
        <taxon>Myoidea</taxon>
        <taxon>Myidae</taxon>
        <taxon>Mya</taxon>
    </lineage>
</organism>
<evidence type="ECO:0000313" key="2">
    <source>
        <dbReference type="EMBL" id="WAR25162.1"/>
    </source>
</evidence>
<keyword evidence="1" id="KW-0472">Membrane</keyword>
<gene>
    <name evidence="2" type="ORF">MAR_010866</name>
</gene>
<feature type="transmembrane region" description="Helical" evidence="1">
    <location>
        <begin position="287"/>
        <end position="307"/>
    </location>
</feature>
<feature type="transmembrane region" description="Helical" evidence="1">
    <location>
        <begin position="42"/>
        <end position="59"/>
    </location>
</feature>
<evidence type="ECO:0000313" key="3">
    <source>
        <dbReference type="Proteomes" id="UP001164746"/>
    </source>
</evidence>
<proteinExistence type="predicted"/>
<keyword evidence="3" id="KW-1185">Reference proteome</keyword>
<keyword evidence="1" id="KW-1133">Transmembrane helix</keyword>
<protein>
    <submittedName>
        <fullName evidence="2">Uncharacterized protein</fullName>
    </submittedName>
</protein>
<sequence>MLADMFGLFVAMVALIAGTVFRPDNATVFDLFGVRSTLSKRRYLHGQCMIVTLVSCCVIKKSLIFKLEKMTALTSVCSCGAYALAATIFYKKNFKRSGLPIVFLCLVVGLLLDTALICAEVSAFGITVAAVILIQNDEWIGKAFKMDVFLAFLVAICDVRYGMFDWVTGLLFTNGMAVIVEKNSSRANPLEFNLDMRTGTFSQLDLLSAEESSSALTEAFLTIKSALSCSVPWEMARVILVAMPQFLRKPTWLKAKLQGLRSKLGPMYVLFVASYFFSRWGSYDNMLADMFGLFVAVLALIAGTVFRPDNATVFDLFGVRSTLSKRRFLHGQCMIVTLVSCCVMFVIELNF</sequence>
<feature type="transmembrane region" description="Helical" evidence="1">
    <location>
        <begin position="264"/>
        <end position="281"/>
    </location>
</feature>
<evidence type="ECO:0000256" key="1">
    <source>
        <dbReference type="SAM" id="Phobius"/>
    </source>
</evidence>
<feature type="transmembrane region" description="Helical" evidence="1">
    <location>
        <begin position="328"/>
        <end position="347"/>
    </location>
</feature>
<dbReference type="Proteomes" id="UP001164746">
    <property type="component" value="Chromosome 14"/>
</dbReference>